<accession>A0AAD3UAJ2</accession>
<evidence type="ECO:0000256" key="1">
    <source>
        <dbReference type="SAM" id="SignalP"/>
    </source>
</evidence>
<gene>
    <name evidence="2" type="ORF">JAJ28_002076</name>
</gene>
<dbReference type="EMBL" id="DACTUL010000014">
    <property type="protein sequence ID" value="HAT6344351.1"/>
    <property type="molecule type" value="Genomic_DNA"/>
</dbReference>
<protein>
    <submittedName>
        <fullName evidence="2">Uncharacterized protein</fullName>
    </submittedName>
</protein>
<reference evidence="2" key="2">
    <citation type="submission" date="2020-01" db="EMBL/GenBank/DDBJ databases">
        <authorList>
            <consortium name="NCBI Pathogen Detection Project"/>
        </authorList>
    </citation>
    <scope>NUCLEOTIDE SEQUENCE</scope>
    <source>
        <strain evidence="2">OLC2673_Aeromonas</strain>
    </source>
</reference>
<organism evidence="2 3">
    <name type="scientific">Aeromonas hydrophila</name>
    <dbReference type="NCBI Taxonomy" id="644"/>
    <lineage>
        <taxon>Bacteria</taxon>
        <taxon>Pseudomonadati</taxon>
        <taxon>Pseudomonadota</taxon>
        <taxon>Gammaproteobacteria</taxon>
        <taxon>Aeromonadales</taxon>
        <taxon>Aeromonadaceae</taxon>
        <taxon>Aeromonas</taxon>
    </lineage>
</organism>
<name>A0AAD3UAJ2_AERHY</name>
<feature type="chain" id="PRO_5042126800" evidence="1">
    <location>
        <begin position="25"/>
        <end position="135"/>
    </location>
</feature>
<reference evidence="2" key="1">
    <citation type="journal article" date="2018" name="Genome Biol.">
        <title>SKESA: strategic k-mer extension for scrupulous assemblies.</title>
        <authorList>
            <person name="Souvorov A."/>
            <person name="Agarwala R."/>
            <person name="Lipman D.J."/>
        </authorList>
    </citation>
    <scope>NUCLEOTIDE SEQUENCE</scope>
    <source>
        <strain evidence="2">OLC2673_Aeromonas</strain>
    </source>
</reference>
<proteinExistence type="predicted"/>
<comment type="caution">
    <text evidence="2">The sequence shown here is derived from an EMBL/GenBank/DDBJ whole genome shotgun (WGS) entry which is preliminary data.</text>
</comment>
<sequence length="135" mass="14584">MLMKTSMMAAMVLQLVMMAGSVHANERTDGLAESGCTLEVLRSIPLQAQQPGTLKISGCQVEGATVASLPFISMSVRGAMSDELGILNNGQYHKVSGERFIVSDIVNSDLEFNLGLTSSQLFFPDSTTLFELNYM</sequence>
<dbReference type="AlphaFoldDB" id="A0AAD3UAJ2"/>
<evidence type="ECO:0000313" key="2">
    <source>
        <dbReference type="EMBL" id="HAT6344351.1"/>
    </source>
</evidence>
<feature type="signal peptide" evidence="1">
    <location>
        <begin position="1"/>
        <end position="24"/>
    </location>
</feature>
<evidence type="ECO:0000313" key="3">
    <source>
        <dbReference type="Proteomes" id="UP000859505"/>
    </source>
</evidence>
<dbReference type="Proteomes" id="UP000859505">
    <property type="component" value="Unassembled WGS sequence"/>
</dbReference>
<keyword evidence="1" id="KW-0732">Signal</keyword>